<keyword evidence="3" id="KW-1185">Reference proteome</keyword>
<evidence type="ECO:0000256" key="1">
    <source>
        <dbReference type="SAM" id="MobiDB-lite"/>
    </source>
</evidence>
<name>A0A3S5CKQ3_9PLAT</name>
<comment type="caution">
    <text evidence="2">The sequence shown here is derived from an EMBL/GenBank/DDBJ whole genome shotgun (WGS) entry which is preliminary data.</text>
</comment>
<gene>
    <name evidence="2" type="ORF">PXEA_LOCUS22614</name>
</gene>
<accession>A0A3S5CKQ3</accession>
<proteinExistence type="predicted"/>
<organism evidence="2 3">
    <name type="scientific">Protopolystoma xenopodis</name>
    <dbReference type="NCBI Taxonomy" id="117903"/>
    <lineage>
        <taxon>Eukaryota</taxon>
        <taxon>Metazoa</taxon>
        <taxon>Spiralia</taxon>
        <taxon>Lophotrochozoa</taxon>
        <taxon>Platyhelminthes</taxon>
        <taxon>Monogenea</taxon>
        <taxon>Polyopisthocotylea</taxon>
        <taxon>Polystomatidea</taxon>
        <taxon>Polystomatidae</taxon>
        <taxon>Protopolystoma</taxon>
    </lineage>
</organism>
<feature type="compositionally biased region" description="Low complexity" evidence="1">
    <location>
        <begin position="60"/>
        <end position="91"/>
    </location>
</feature>
<evidence type="ECO:0000313" key="3">
    <source>
        <dbReference type="Proteomes" id="UP000784294"/>
    </source>
</evidence>
<feature type="region of interest" description="Disordered" evidence="1">
    <location>
        <begin position="1"/>
        <end position="31"/>
    </location>
</feature>
<evidence type="ECO:0000313" key="2">
    <source>
        <dbReference type="EMBL" id="VEL29174.1"/>
    </source>
</evidence>
<protein>
    <submittedName>
        <fullName evidence="2">Uncharacterized protein</fullName>
    </submittedName>
</protein>
<sequence>MPEMPCDPSVHHSNHVPTNRVVGPHTDSPSYLDYLTLKANQRRSRGSNVLLRAPLPAPPSTSSSSSFASSSASTQAEVSSDPPPSFVSSHSKLSCNDEIALEKPYAVSSSQSHLEWIIHLQKNRLKSSVSN</sequence>
<feature type="region of interest" description="Disordered" evidence="1">
    <location>
        <begin position="45"/>
        <end position="91"/>
    </location>
</feature>
<dbReference type="Proteomes" id="UP000784294">
    <property type="component" value="Unassembled WGS sequence"/>
</dbReference>
<dbReference type="AlphaFoldDB" id="A0A3S5CKQ3"/>
<dbReference type="EMBL" id="CAAALY010100949">
    <property type="protein sequence ID" value="VEL29174.1"/>
    <property type="molecule type" value="Genomic_DNA"/>
</dbReference>
<reference evidence="2" key="1">
    <citation type="submission" date="2018-11" db="EMBL/GenBank/DDBJ databases">
        <authorList>
            <consortium name="Pathogen Informatics"/>
        </authorList>
    </citation>
    <scope>NUCLEOTIDE SEQUENCE</scope>
</reference>